<organism evidence="1 2">
    <name type="scientific">Schaalia radingae</name>
    <dbReference type="NCBI Taxonomy" id="131110"/>
    <lineage>
        <taxon>Bacteria</taxon>
        <taxon>Bacillati</taxon>
        <taxon>Actinomycetota</taxon>
        <taxon>Actinomycetes</taxon>
        <taxon>Actinomycetales</taxon>
        <taxon>Actinomycetaceae</taxon>
        <taxon>Schaalia</taxon>
    </lineage>
</organism>
<gene>
    <name evidence="1" type="ORF">SAMN04489714_1897</name>
</gene>
<dbReference type="EMBL" id="LT629792">
    <property type="protein sequence ID" value="SDU05690.1"/>
    <property type="molecule type" value="Genomic_DNA"/>
</dbReference>
<dbReference type="PANTHER" id="PTHR21525:SF9">
    <property type="entry name" value="CHANNEL_COLICIN DOMAIN-CONTAINING PROTEIN"/>
    <property type="match status" value="1"/>
</dbReference>
<keyword evidence="2" id="KW-1185">Reference proteome</keyword>
<dbReference type="RefSeq" id="WP_092648889.1">
    <property type="nucleotide sequence ID" value="NZ_LT629792.1"/>
</dbReference>
<reference evidence="1 2" key="1">
    <citation type="submission" date="2016-10" db="EMBL/GenBank/DDBJ databases">
        <authorList>
            <person name="Varghese N."/>
            <person name="Submissions S."/>
        </authorList>
    </citation>
    <scope>NUCLEOTIDE SEQUENCE [LARGE SCALE GENOMIC DNA]</scope>
    <source>
        <strain evidence="1 2">DSM 9169</strain>
    </source>
</reference>
<evidence type="ECO:0000313" key="1">
    <source>
        <dbReference type="EMBL" id="SDU05690.1"/>
    </source>
</evidence>
<accession>A0ABY0VBF9</accession>
<protein>
    <recommendedName>
        <fullName evidence="3">LXG domain of WXG superfamily protein</fullName>
    </recommendedName>
</protein>
<dbReference type="Proteomes" id="UP000198976">
    <property type="component" value="Chromosome I"/>
</dbReference>
<name>A0ABY0VBF9_9ACTO</name>
<evidence type="ECO:0000313" key="2">
    <source>
        <dbReference type="Proteomes" id="UP000198976"/>
    </source>
</evidence>
<sequence>MIDTKLDIEPETLSSWKSGVLLHGRGQVYDGIKDLDRANSIVQSELVGYTAAEASAAIQSATKSAQEIHDEIETFAGAVDSFVTLIRSCKTRLKDIEGRAAAGKLIVIPKTSIELPPPPPPLPVPADPVTNAALIQAWTEYMEKQALYSTLAGEVSIVRRDEDVAHSELQNACSAVTSANWLVKAFTGMFSGGGTTLGFLKMLKSRTGDAVKLIKGINFKLNGATFDPKRLGKHFKDTPEVRFHTFKDKVNLGKGWGDSPEILDKVSKVTKHAGRVLTAVDAGTTAYDQWKTDSALNPGMGTGEKVARAGTRTLLEVGGGWAGGKAGAMGGAAIGMAVGGPIGAAVGGIIGGVAGGAGGKWLGGKATDFTFGLFD</sequence>
<proteinExistence type="predicted"/>
<dbReference type="PANTHER" id="PTHR21525">
    <property type="entry name" value="MOTILE SPERM PROTEIN"/>
    <property type="match status" value="1"/>
</dbReference>
<evidence type="ECO:0008006" key="3">
    <source>
        <dbReference type="Google" id="ProtNLM"/>
    </source>
</evidence>